<dbReference type="Proteomes" id="UP000054144">
    <property type="component" value="Unassembled WGS sequence"/>
</dbReference>
<dbReference type="PROSITE" id="PS51285">
    <property type="entry name" value="AGC_KINASE_CTER"/>
    <property type="match status" value="1"/>
</dbReference>
<evidence type="ECO:0000256" key="1">
    <source>
        <dbReference type="ARBA" id="ARBA00012444"/>
    </source>
</evidence>
<dbReference type="PROSITE" id="PS00108">
    <property type="entry name" value="PROTEIN_KINASE_ST"/>
    <property type="match status" value="1"/>
</dbReference>
<dbReference type="InterPro" id="IPR000961">
    <property type="entry name" value="AGC-kinase_C"/>
</dbReference>
<dbReference type="SUPFAM" id="SSF56112">
    <property type="entry name" value="Protein kinase-like (PK-like)"/>
    <property type="match status" value="1"/>
</dbReference>
<feature type="binding site" evidence="9">
    <location>
        <position position="120"/>
    </location>
    <ligand>
        <name>ATP</name>
        <dbReference type="ChEBI" id="CHEBI:30616"/>
    </ligand>
</feature>
<dbReference type="GO" id="GO:0005829">
    <property type="term" value="C:cytosol"/>
    <property type="evidence" value="ECO:0007669"/>
    <property type="project" value="TreeGrafter"/>
</dbReference>
<dbReference type="GO" id="GO:0005634">
    <property type="term" value="C:nucleus"/>
    <property type="evidence" value="ECO:0007669"/>
    <property type="project" value="TreeGrafter"/>
</dbReference>
<dbReference type="PANTHER" id="PTHR24353">
    <property type="entry name" value="CYCLIC NUCLEOTIDE-DEPENDENT PROTEIN KINASE"/>
    <property type="match status" value="1"/>
</dbReference>
<evidence type="ECO:0000313" key="14">
    <source>
        <dbReference type="EMBL" id="KIY46192.1"/>
    </source>
</evidence>
<evidence type="ECO:0000256" key="10">
    <source>
        <dbReference type="RuleBase" id="RU000304"/>
    </source>
</evidence>
<feature type="domain" description="Protein kinase" evidence="12">
    <location>
        <begin position="91"/>
        <end position="349"/>
    </location>
</feature>
<comment type="catalytic activity">
    <reaction evidence="8">
        <text>L-seryl-[protein] + ATP = O-phospho-L-seryl-[protein] + ADP + H(+)</text>
        <dbReference type="Rhea" id="RHEA:17989"/>
        <dbReference type="Rhea" id="RHEA-COMP:9863"/>
        <dbReference type="Rhea" id="RHEA-COMP:11604"/>
        <dbReference type="ChEBI" id="CHEBI:15378"/>
        <dbReference type="ChEBI" id="CHEBI:29999"/>
        <dbReference type="ChEBI" id="CHEBI:30616"/>
        <dbReference type="ChEBI" id="CHEBI:83421"/>
        <dbReference type="ChEBI" id="CHEBI:456216"/>
        <dbReference type="EC" id="2.7.11.11"/>
    </reaction>
</comment>
<dbReference type="GO" id="GO:0005952">
    <property type="term" value="C:cAMP-dependent protein kinase complex"/>
    <property type="evidence" value="ECO:0007669"/>
    <property type="project" value="TreeGrafter"/>
</dbReference>
<proteinExistence type="inferred from homology"/>
<reference evidence="14 15" key="1">
    <citation type="journal article" date="2015" name="Fungal Genet. Biol.">
        <title>Evolution of novel wood decay mechanisms in Agaricales revealed by the genome sequences of Fistulina hepatica and Cylindrobasidium torrendii.</title>
        <authorList>
            <person name="Floudas D."/>
            <person name="Held B.W."/>
            <person name="Riley R."/>
            <person name="Nagy L.G."/>
            <person name="Koehler G."/>
            <person name="Ransdell A.S."/>
            <person name="Younus H."/>
            <person name="Chow J."/>
            <person name="Chiniquy J."/>
            <person name="Lipzen A."/>
            <person name="Tritt A."/>
            <person name="Sun H."/>
            <person name="Haridas S."/>
            <person name="LaButti K."/>
            <person name="Ohm R.A."/>
            <person name="Kues U."/>
            <person name="Blanchette R.A."/>
            <person name="Grigoriev I.V."/>
            <person name="Minto R.E."/>
            <person name="Hibbett D.S."/>
        </authorList>
    </citation>
    <scope>NUCLEOTIDE SEQUENCE [LARGE SCALE GENOMIC DNA]</scope>
    <source>
        <strain evidence="14 15">ATCC 64428</strain>
    </source>
</reference>
<dbReference type="InterPro" id="IPR017441">
    <property type="entry name" value="Protein_kinase_ATP_BS"/>
</dbReference>
<evidence type="ECO:0000313" key="15">
    <source>
        <dbReference type="Proteomes" id="UP000054144"/>
    </source>
</evidence>
<dbReference type="OrthoDB" id="63267at2759"/>
<dbReference type="InterPro" id="IPR000719">
    <property type="entry name" value="Prot_kinase_dom"/>
</dbReference>
<dbReference type="EMBL" id="KN882043">
    <property type="protein sequence ID" value="KIY46192.1"/>
    <property type="molecule type" value="Genomic_DNA"/>
</dbReference>
<feature type="region of interest" description="Disordered" evidence="11">
    <location>
        <begin position="1"/>
        <end position="61"/>
    </location>
</feature>
<dbReference type="Gene3D" id="1.10.510.10">
    <property type="entry name" value="Transferase(Phosphotransferase) domain 1"/>
    <property type="match status" value="1"/>
</dbReference>
<keyword evidence="6 9" id="KW-0067">ATP-binding</keyword>
<keyword evidence="15" id="KW-1185">Reference proteome</keyword>
<evidence type="ECO:0000256" key="5">
    <source>
        <dbReference type="ARBA" id="ARBA00022777"/>
    </source>
</evidence>
<organism evidence="14 15">
    <name type="scientific">Fistulina hepatica ATCC 64428</name>
    <dbReference type="NCBI Taxonomy" id="1128425"/>
    <lineage>
        <taxon>Eukaryota</taxon>
        <taxon>Fungi</taxon>
        <taxon>Dikarya</taxon>
        <taxon>Basidiomycota</taxon>
        <taxon>Agaricomycotina</taxon>
        <taxon>Agaricomycetes</taxon>
        <taxon>Agaricomycetidae</taxon>
        <taxon>Agaricales</taxon>
        <taxon>Fistulinaceae</taxon>
        <taxon>Fistulina</taxon>
    </lineage>
</organism>
<dbReference type="GO" id="GO:0004691">
    <property type="term" value="F:cAMP-dependent protein kinase activity"/>
    <property type="evidence" value="ECO:0007669"/>
    <property type="project" value="UniProtKB-EC"/>
</dbReference>
<accession>A0A0D7A583</accession>
<dbReference type="SMART" id="SM00133">
    <property type="entry name" value="S_TK_X"/>
    <property type="match status" value="1"/>
</dbReference>
<dbReference type="Pfam" id="PF00069">
    <property type="entry name" value="Pkinase"/>
    <property type="match status" value="1"/>
</dbReference>
<dbReference type="FunFam" id="1.10.510.10:FF:000005">
    <property type="entry name" value="cAMP-dependent protein kinase catalytic subunit alpha"/>
    <property type="match status" value="1"/>
</dbReference>
<dbReference type="InterPro" id="IPR008271">
    <property type="entry name" value="Ser/Thr_kinase_AS"/>
</dbReference>
<comment type="catalytic activity">
    <reaction evidence="7">
        <text>L-threonyl-[protein] + ATP = O-phospho-L-threonyl-[protein] + ADP + H(+)</text>
        <dbReference type="Rhea" id="RHEA:46608"/>
        <dbReference type="Rhea" id="RHEA-COMP:11060"/>
        <dbReference type="Rhea" id="RHEA-COMP:11605"/>
        <dbReference type="ChEBI" id="CHEBI:15378"/>
        <dbReference type="ChEBI" id="CHEBI:30013"/>
        <dbReference type="ChEBI" id="CHEBI:30616"/>
        <dbReference type="ChEBI" id="CHEBI:61977"/>
        <dbReference type="ChEBI" id="CHEBI:456216"/>
        <dbReference type="EC" id="2.7.11.11"/>
    </reaction>
</comment>
<evidence type="ECO:0000256" key="3">
    <source>
        <dbReference type="ARBA" id="ARBA00022679"/>
    </source>
</evidence>
<comment type="similarity">
    <text evidence="10">Belongs to the protein kinase superfamily.</text>
</comment>
<evidence type="ECO:0000256" key="11">
    <source>
        <dbReference type="SAM" id="MobiDB-lite"/>
    </source>
</evidence>
<dbReference type="GO" id="GO:0009653">
    <property type="term" value="P:anatomical structure morphogenesis"/>
    <property type="evidence" value="ECO:0007669"/>
    <property type="project" value="UniProtKB-ARBA"/>
</dbReference>
<gene>
    <name evidence="14" type="ORF">FISHEDRAFT_47998</name>
</gene>
<dbReference type="SMART" id="SM00220">
    <property type="entry name" value="S_TKc"/>
    <property type="match status" value="1"/>
</dbReference>
<dbReference type="InterPro" id="IPR011009">
    <property type="entry name" value="Kinase-like_dom_sf"/>
</dbReference>
<dbReference type="PROSITE" id="PS50011">
    <property type="entry name" value="PROTEIN_KINASE_DOM"/>
    <property type="match status" value="1"/>
</dbReference>
<feature type="compositionally biased region" description="Low complexity" evidence="11">
    <location>
        <begin position="36"/>
        <end position="47"/>
    </location>
</feature>
<sequence>MIKRVTGKLGIHRSSPSKSDAKESNCSLPSPPPSSSPVVTSARTSVSHPPPPYQPEERSDARAITAETTAGTGESLDAPRRVAHGYKLSDFAIERTLGKGTFGRVHLVMSRHNGEYYAMKVLRKQNVVDLKQVAHTNNEQHLLHALDHVFITKLWVSFQDAENLYMVMDFVAGGELFSLLRRCHRFPEGVAKFYSAEVALALNFLHTHDIIYRDLKPENVLINWDGHIKIADFGFAKVCCEPAWTLCGTPDYLAPEIVHGERYNKSVDWYALGVLIYEMIAGFPPFYEPSDNNAALYQRIQRGTDLLRWPPQFTDLSVDLIVRLMDRDPTKRLGNLLNGAGDLFKHEFYAEVTWHRLLAKEIVAPFEPRMGHSGDTAAFDIYPEDDWCYGRRMADPYGHLFANFEYACNDPLV</sequence>
<dbReference type="EC" id="2.7.11.11" evidence="1"/>
<evidence type="ECO:0000256" key="9">
    <source>
        <dbReference type="PROSITE-ProRule" id="PRU10141"/>
    </source>
</evidence>
<keyword evidence="3" id="KW-0808">Transferase</keyword>
<evidence type="ECO:0000256" key="8">
    <source>
        <dbReference type="ARBA" id="ARBA00047454"/>
    </source>
</evidence>
<name>A0A0D7A583_9AGAR</name>
<evidence type="ECO:0000256" key="4">
    <source>
        <dbReference type="ARBA" id="ARBA00022741"/>
    </source>
</evidence>
<dbReference type="GO" id="GO:0005524">
    <property type="term" value="F:ATP binding"/>
    <property type="evidence" value="ECO:0007669"/>
    <property type="project" value="UniProtKB-UniRule"/>
</dbReference>
<dbReference type="Gene3D" id="3.30.200.20">
    <property type="entry name" value="Phosphorylase Kinase, domain 1"/>
    <property type="match status" value="1"/>
</dbReference>
<keyword evidence="4 9" id="KW-0547">Nucleotide-binding</keyword>
<evidence type="ECO:0000259" key="13">
    <source>
        <dbReference type="PROSITE" id="PS51285"/>
    </source>
</evidence>
<dbReference type="FunFam" id="3.30.200.20:FF:000042">
    <property type="entry name" value="Aurora kinase A"/>
    <property type="match status" value="1"/>
</dbReference>
<evidence type="ECO:0000259" key="12">
    <source>
        <dbReference type="PROSITE" id="PS50011"/>
    </source>
</evidence>
<evidence type="ECO:0000256" key="6">
    <source>
        <dbReference type="ARBA" id="ARBA00022840"/>
    </source>
</evidence>
<protein>
    <recommendedName>
        <fullName evidence="1">cAMP-dependent protein kinase</fullName>
        <ecNumber evidence="1">2.7.11.11</ecNumber>
    </recommendedName>
</protein>
<dbReference type="PROSITE" id="PS00107">
    <property type="entry name" value="PROTEIN_KINASE_ATP"/>
    <property type="match status" value="1"/>
</dbReference>
<keyword evidence="5 14" id="KW-0418">Kinase</keyword>
<dbReference type="PANTHER" id="PTHR24353:SF153">
    <property type="entry name" value="CAMP-DEPENDENT PROTEIN KINASE CATALYTIC SUBUNIT 1"/>
    <property type="match status" value="1"/>
</dbReference>
<keyword evidence="2 10" id="KW-0723">Serine/threonine-protein kinase</keyword>
<evidence type="ECO:0000256" key="2">
    <source>
        <dbReference type="ARBA" id="ARBA00022527"/>
    </source>
</evidence>
<evidence type="ECO:0000256" key="7">
    <source>
        <dbReference type="ARBA" id="ARBA00047292"/>
    </source>
</evidence>
<feature type="domain" description="AGC-kinase C-terminal" evidence="13">
    <location>
        <begin position="350"/>
        <end position="413"/>
    </location>
</feature>
<dbReference type="AlphaFoldDB" id="A0A0D7A583"/>